<feature type="domain" description="Integrase catalytic" evidence="2">
    <location>
        <begin position="21"/>
        <end position="189"/>
    </location>
</feature>
<keyword evidence="4" id="KW-1185">Reference proteome</keyword>
<gene>
    <name evidence="3" type="ORF">Pfra01_001818100</name>
</gene>
<dbReference type="InterPro" id="IPR012337">
    <property type="entry name" value="RNaseH-like_sf"/>
</dbReference>
<feature type="domain" description="Chromo" evidence="1">
    <location>
        <begin position="293"/>
        <end position="325"/>
    </location>
</feature>
<dbReference type="InterPro" id="IPR000953">
    <property type="entry name" value="Chromo/chromo_shadow_dom"/>
</dbReference>
<dbReference type="Gene3D" id="3.30.420.10">
    <property type="entry name" value="Ribonuclease H-like superfamily/Ribonuclease H"/>
    <property type="match status" value="1"/>
</dbReference>
<comment type="caution">
    <text evidence="3">The sequence shown here is derived from an EMBL/GenBank/DDBJ whole genome shotgun (WGS) entry which is preliminary data.</text>
</comment>
<reference evidence="3" key="1">
    <citation type="submission" date="2023-04" db="EMBL/GenBank/DDBJ databases">
        <title>Phytophthora fragariaefolia NBRC 109709.</title>
        <authorList>
            <person name="Ichikawa N."/>
            <person name="Sato H."/>
            <person name="Tonouchi N."/>
        </authorList>
    </citation>
    <scope>NUCLEOTIDE SEQUENCE</scope>
    <source>
        <strain evidence="3">NBRC 109709</strain>
    </source>
</reference>
<dbReference type="Pfam" id="PF00665">
    <property type="entry name" value="rve"/>
    <property type="match status" value="1"/>
</dbReference>
<dbReference type="GO" id="GO:0015074">
    <property type="term" value="P:DNA integration"/>
    <property type="evidence" value="ECO:0007669"/>
    <property type="project" value="InterPro"/>
</dbReference>
<accession>A0A9W7D082</accession>
<evidence type="ECO:0000259" key="2">
    <source>
        <dbReference type="PROSITE" id="PS50994"/>
    </source>
</evidence>
<proteinExistence type="predicted"/>
<dbReference type="InterPro" id="IPR036397">
    <property type="entry name" value="RNaseH_sf"/>
</dbReference>
<dbReference type="SUPFAM" id="SSF53098">
    <property type="entry name" value="Ribonuclease H-like"/>
    <property type="match status" value="1"/>
</dbReference>
<dbReference type="GO" id="GO:0003676">
    <property type="term" value="F:nucleic acid binding"/>
    <property type="evidence" value="ECO:0007669"/>
    <property type="project" value="InterPro"/>
</dbReference>
<dbReference type="PROSITE" id="PS50013">
    <property type="entry name" value="CHROMO_2"/>
    <property type="match status" value="1"/>
</dbReference>
<sequence length="325" mass="36971">MLCSQSSMTASTLKDCITKCSVYGPTFTATRRNEMVHWDYLQLGDGFGGDRYALVVKDGLSHYCELFACSSANSDVAADALLSWYKRYGCPEKMMSDQGSHFRNETPRILCSRLKIEQQFSPVYSPWVNGTVERLNRDVLQVLRVMLMEYHLDQHEWTYLLPVIQANLNQTPVRSLAGKCPMELFLALPPPSALDVITRPGRNDSITTIDLTRVEDSLDKVGSSLRLARNKLLAQWVGPFVVIEARPHSFMIRHLLTGATYEVHGSRLRFYADSSLDVTEEIREFVSNQGMLLGVDGFADFRYKRWELLVNWTGLQDIEASWEPL</sequence>
<evidence type="ECO:0000259" key="1">
    <source>
        <dbReference type="PROSITE" id="PS50013"/>
    </source>
</evidence>
<dbReference type="Proteomes" id="UP001165121">
    <property type="component" value="Unassembled WGS sequence"/>
</dbReference>
<protein>
    <submittedName>
        <fullName evidence="3">Unnamed protein product</fullName>
    </submittedName>
</protein>
<dbReference type="PANTHER" id="PTHR37984:SF5">
    <property type="entry name" value="PROTEIN NYNRIN-LIKE"/>
    <property type="match status" value="1"/>
</dbReference>
<organism evidence="3 4">
    <name type="scientific">Phytophthora fragariaefolia</name>
    <dbReference type="NCBI Taxonomy" id="1490495"/>
    <lineage>
        <taxon>Eukaryota</taxon>
        <taxon>Sar</taxon>
        <taxon>Stramenopiles</taxon>
        <taxon>Oomycota</taxon>
        <taxon>Peronosporomycetes</taxon>
        <taxon>Peronosporales</taxon>
        <taxon>Peronosporaceae</taxon>
        <taxon>Phytophthora</taxon>
    </lineage>
</organism>
<dbReference type="AlphaFoldDB" id="A0A9W7D082"/>
<name>A0A9W7D082_9STRA</name>
<dbReference type="InterPro" id="IPR001584">
    <property type="entry name" value="Integrase_cat-core"/>
</dbReference>
<dbReference type="InterPro" id="IPR050951">
    <property type="entry name" value="Retrovirus_Pol_polyprotein"/>
</dbReference>
<dbReference type="EMBL" id="BSXT01002199">
    <property type="protein sequence ID" value="GMF47767.1"/>
    <property type="molecule type" value="Genomic_DNA"/>
</dbReference>
<evidence type="ECO:0000313" key="3">
    <source>
        <dbReference type="EMBL" id="GMF47767.1"/>
    </source>
</evidence>
<evidence type="ECO:0000313" key="4">
    <source>
        <dbReference type="Proteomes" id="UP001165121"/>
    </source>
</evidence>
<dbReference type="PROSITE" id="PS50994">
    <property type="entry name" value="INTEGRASE"/>
    <property type="match status" value="1"/>
</dbReference>
<dbReference type="OrthoDB" id="101786at2759"/>
<dbReference type="PANTHER" id="PTHR37984">
    <property type="entry name" value="PROTEIN CBG26694"/>
    <property type="match status" value="1"/>
</dbReference>